<evidence type="ECO:0000313" key="9">
    <source>
        <dbReference type="Proteomes" id="UP000199424"/>
    </source>
</evidence>
<keyword evidence="4" id="KW-0949">S-adenosyl-L-methionine</keyword>
<evidence type="ECO:0000256" key="6">
    <source>
        <dbReference type="ARBA" id="ARBA00023125"/>
    </source>
</evidence>
<accession>A0A1I6H7A5</accession>
<keyword evidence="2" id="KW-0489">Methyltransferase</keyword>
<name>A0A1I6H7A5_9GAMM</name>
<keyword evidence="6" id="KW-0238">DNA-binding</keyword>
<proteinExistence type="inferred from homology"/>
<dbReference type="InterPro" id="IPR029063">
    <property type="entry name" value="SAM-dependent_MTases_sf"/>
</dbReference>
<dbReference type="GO" id="GO:0009307">
    <property type="term" value="P:DNA restriction-modification system"/>
    <property type="evidence" value="ECO:0007669"/>
    <property type="project" value="UniProtKB-KW"/>
</dbReference>
<dbReference type="Gene3D" id="3.40.50.150">
    <property type="entry name" value="Vaccinia Virus protein VP39"/>
    <property type="match status" value="1"/>
</dbReference>
<organism evidence="8 9">
    <name type="scientific">Pseudidiomarina maritima</name>
    <dbReference type="NCBI Taxonomy" id="519453"/>
    <lineage>
        <taxon>Bacteria</taxon>
        <taxon>Pseudomonadati</taxon>
        <taxon>Pseudomonadota</taxon>
        <taxon>Gammaproteobacteria</taxon>
        <taxon>Alteromonadales</taxon>
        <taxon>Idiomarinaceae</taxon>
        <taxon>Pseudidiomarina</taxon>
    </lineage>
</organism>
<dbReference type="GO" id="GO:0032259">
    <property type="term" value="P:methylation"/>
    <property type="evidence" value="ECO:0007669"/>
    <property type="project" value="UniProtKB-KW"/>
</dbReference>
<dbReference type="Pfam" id="PF02384">
    <property type="entry name" value="N6_Mtase"/>
    <property type="match status" value="1"/>
</dbReference>
<evidence type="ECO:0000256" key="2">
    <source>
        <dbReference type="ARBA" id="ARBA00022603"/>
    </source>
</evidence>
<dbReference type="SUPFAM" id="SSF116734">
    <property type="entry name" value="DNA methylase specificity domain"/>
    <property type="match status" value="1"/>
</dbReference>
<evidence type="ECO:0000259" key="7">
    <source>
        <dbReference type="Pfam" id="PF02384"/>
    </source>
</evidence>
<dbReference type="GO" id="GO:0003677">
    <property type="term" value="F:DNA binding"/>
    <property type="evidence" value="ECO:0007669"/>
    <property type="project" value="UniProtKB-KW"/>
</dbReference>
<dbReference type="PANTHER" id="PTHR42998:SF1">
    <property type="entry name" value="TYPE I RESTRICTION ENZYME HINDI METHYLASE SUBUNIT"/>
    <property type="match status" value="1"/>
</dbReference>
<keyword evidence="9" id="KW-1185">Reference proteome</keyword>
<protein>
    <submittedName>
        <fullName evidence="8">Type I restriction enzyme M protein</fullName>
    </submittedName>
</protein>
<feature type="domain" description="DNA methylase adenine-specific" evidence="7">
    <location>
        <begin position="107"/>
        <end position="423"/>
    </location>
</feature>
<gene>
    <name evidence="8" type="ORF">SAMN04488070_1559</name>
</gene>
<evidence type="ECO:0000256" key="5">
    <source>
        <dbReference type="ARBA" id="ARBA00022747"/>
    </source>
</evidence>
<comment type="similarity">
    <text evidence="1">Belongs to the N(4)/N(6)-methyltransferase family.</text>
</comment>
<evidence type="ECO:0000256" key="1">
    <source>
        <dbReference type="ARBA" id="ARBA00006594"/>
    </source>
</evidence>
<dbReference type="Proteomes" id="UP000199424">
    <property type="component" value="Unassembled WGS sequence"/>
</dbReference>
<sequence>MKNTSLNTVFYQIRNYLAGKALGITRDRSLMHEVVKCLFCKVSHLEEVGGDDNEEAIAKKYREAFSHLKRKNQSIFNQDEEILLDPESIVFIHNALCSVNLEDPTNDPLSELYQVFVSSEARGSEGQFFTPSVAVNWLVQAIAPKEGQKIIDPACGAGSFLSYSARYLKNDGVSSEKINTNLYGLEKDEYLSKLANTHIALSTFAESNVVCADSIERSTLDGKPIPFDLDNQFDVVLANPPFGAKIKIGSEKAKKSFDLAHKWTRSKESGRFLKAESLVANPSPQILFLELCVKLLKDGGRLGIVVPESMLSSSSGGHVVQYLMDNTDINAIVGMPENLFKTSGKGGTHTKTCLVVATKCSAPNPKSKIFMAEAKWCGHDSRGNPIPHNDLPVIIGNYINRIECGGTEAHLGYFVERSQIQNNVLAPRYYNPEPILALNALSATHDLINLGKLVEKGVVSISTGDEVGKLAYGTGSIPFVRTSDISNWEIKLDPKHGVSQEIYEKYAKRQDVKEGDILMVKDGTYLIGTCAFVSKYDTKMLYQSHLYKIRVNDEKVLSPYMLLAALSSPLVIEQIQSKRFTQDIIDSLGKRIMELIIPVPKDYTKRSTIIEMTKRSIDERIESRELARKAKILVGQI</sequence>
<dbReference type="PANTHER" id="PTHR42998">
    <property type="entry name" value="TYPE I RESTRICTION ENZYME HINDVIIP M PROTEIN-RELATED"/>
    <property type="match status" value="1"/>
</dbReference>
<evidence type="ECO:0000313" key="8">
    <source>
        <dbReference type="EMBL" id="SFR50349.1"/>
    </source>
</evidence>
<keyword evidence="3" id="KW-0808">Transferase</keyword>
<dbReference type="InterPro" id="IPR003356">
    <property type="entry name" value="DNA_methylase_A-5"/>
</dbReference>
<evidence type="ECO:0000256" key="4">
    <source>
        <dbReference type="ARBA" id="ARBA00022691"/>
    </source>
</evidence>
<dbReference type="RefSeq" id="WP_177203816.1">
    <property type="nucleotide sequence ID" value="NZ_FOYU01000002.1"/>
</dbReference>
<dbReference type="Gene3D" id="3.90.220.20">
    <property type="entry name" value="DNA methylase specificity domains"/>
    <property type="match status" value="1"/>
</dbReference>
<dbReference type="InterPro" id="IPR002052">
    <property type="entry name" value="DNA_methylase_N6_adenine_CS"/>
</dbReference>
<dbReference type="AlphaFoldDB" id="A0A1I6H7A5"/>
<dbReference type="EMBL" id="FOYU01000002">
    <property type="protein sequence ID" value="SFR50349.1"/>
    <property type="molecule type" value="Genomic_DNA"/>
</dbReference>
<keyword evidence="5" id="KW-0680">Restriction system</keyword>
<reference evidence="9" key="1">
    <citation type="submission" date="2016-10" db="EMBL/GenBank/DDBJ databases">
        <authorList>
            <person name="Varghese N."/>
            <person name="Submissions S."/>
        </authorList>
    </citation>
    <scope>NUCLEOTIDE SEQUENCE [LARGE SCALE GENOMIC DNA]</scope>
    <source>
        <strain evidence="9">CGMCC 1.7285</strain>
    </source>
</reference>
<dbReference type="InterPro" id="IPR052916">
    <property type="entry name" value="Type-I_RE_MTase_Subunit"/>
</dbReference>
<dbReference type="InterPro" id="IPR044946">
    <property type="entry name" value="Restrct_endonuc_typeI_TRD_sf"/>
</dbReference>
<dbReference type="PROSITE" id="PS00092">
    <property type="entry name" value="N6_MTASE"/>
    <property type="match status" value="1"/>
</dbReference>
<dbReference type="SUPFAM" id="SSF53335">
    <property type="entry name" value="S-adenosyl-L-methionine-dependent methyltransferases"/>
    <property type="match status" value="1"/>
</dbReference>
<dbReference type="GO" id="GO:0008170">
    <property type="term" value="F:N-methyltransferase activity"/>
    <property type="evidence" value="ECO:0007669"/>
    <property type="project" value="InterPro"/>
</dbReference>
<dbReference type="CDD" id="cd02440">
    <property type="entry name" value="AdoMet_MTases"/>
    <property type="match status" value="1"/>
</dbReference>
<evidence type="ECO:0000256" key="3">
    <source>
        <dbReference type="ARBA" id="ARBA00022679"/>
    </source>
</evidence>
<dbReference type="PRINTS" id="PR00507">
    <property type="entry name" value="N12N6MTFRASE"/>
</dbReference>